<dbReference type="InterPro" id="IPR003594">
    <property type="entry name" value="HATPase_dom"/>
</dbReference>
<dbReference type="Pfam" id="PF07730">
    <property type="entry name" value="HisKA_3"/>
    <property type="match status" value="1"/>
</dbReference>
<dbReference type="GO" id="GO:0005524">
    <property type="term" value="F:ATP binding"/>
    <property type="evidence" value="ECO:0007669"/>
    <property type="project" value="UniProtKB-KW"/>
</dbReference>
<comment type="caution">
    <text evidence="11">The sequence shown here is derived from an EMBL/GenBank/DDBJ whole genome shotgun (WGS) entry which is preliminary data.</text>
</comment>
<dbReference type="GO" id="GO:0046983">
    <property type="term" value="F:protein dimerization activity"/>
    <property type="evidence" value="ECO:0007669"/>
    <property type="project" value="InterPro"/>
</dbReference>
<dbReference type="SMART" id="SM00387">
    <property type="entry name" value="HATPase_c"/>
    <property type="match status" value="1"/>
</dbReference>
<dbReference type="PROSITE" id="PS50109">
    <property type="entry name" value="HIS_KIN"/>
    <property type="match status" value="1"/>
</dbReference>
<dbReference type="InterPro" id="IPR011712">
    <property type="entry name" value="Sig_transdc_His_kin_sub3_dim/P"/>
</dbReference>
<dbReference type="InterPro" id="IPR036890">
    <property type="entry name" value="HATPase_C_sf"/>
</dbReference>
<evidence type="ECO:0000256" key="1">
    <source>
        <dbReference type="ARBA" id="ARBA00000085"/>
    </source>
</evidence>
<dbReference type="InterPro" id="IPR005467">
    <property type="entry name" value="His_kinase_dom"/>
</dbReference>
<dbReference type="Gene3D" id="1.20.5.1930">
    <property type="match status" value="1"/>
</dbReference>
<keyword evidence="12" id="KW-1185">Reference proteome</keyword>
<gene>
    <name evidence="11" type="ORF">BVER_04613</name>
</gene>
<reference evidence="12" key="1">
    <citation type="submission" date="2015-06" db="EMBL/GenBank/DDBJ databases">
        <title>Comparative genomics of Burkholderia leaf nodule symbionts.</title>
        <authorList>
            <person name="Carlier A."/>
            <person name="Eberl L."/>
            <person name="Pinto-Carbo M."/>
        </authorList>
    </citation>
    <scope>NUCLEOTIDE SEQUENCE [LARGE SCALE GENOMIC DNA]</scope>
    <source>
        <strain evidence="12">UZHbot4</strain>
    </source>
</reference>
<evidence type="ECO:0000313" key="11">
    <source>
        <dbReference type="EMBL" id="KND59980.1"/>
    </source>
</evidence>
<dbReference type="PANTHER" id="PTHR24421">
    <property type="entry name" value="NITRATE/NITRITE SENSOR PROTEIN NARX-RELATED"/>
    <property type="match status" value="1"/>
</dbReference>
<dbReference type="EC" id="2.7.13.3" evidence="2"/>
<dbReference type="OrthoDB" id="9782588at2"/>
<dbReference type="RefSeq" id="WP_050454161.1">
    <property type="nucleotide sequence ID" value="NZ_LFJJ01000088.1"/>
</dbReference>
<evidence type="ECO:0000256" key="9">
    <source>
        <dbReference type="SAM" id="MobiDB-lite"/>
    </source>
</evidence>
<keyword evidence="7" id="KW-0067">ATP-binding</keyword>
<dbReference type="CDD" id="cd16917">
    <property type="entry name" value="HATPase_UhpB-NarQ-NarX-like"/>
    <property type="match status" value="1"/>
</dbReference>
<dbReference type="AlphaFoldDB" id="A0A0L0MCI6"/>
<accession>A0A0L0MCI6</accession>
<dbReference type="PANTHER" id="PTHR24421:SF10">
    <property type="entry name" value="NITRATE_NITRITE SENSOR PROTEIN NARQ"/>
    <property type="match status" value="1"/>
</dbReference>
<dbReference type="EMBL" id="LFJJ01000088">
    <property type="protein sequence ID" value="KND59980.1"/>
    <property type="molecule type" value="Genomic_DNA"/>
</dbReference>
<dbReference type="Pfam" id="PF02518">
    <property type="entry name" value="HATPase_c"/>
    <property type="match status" value="1"/>
</dbReference>
<dbReference type="SUPFAM" id="SSF55874">
    <property type="entry name" value="ATPase domain of HSP90 chaperone/DNA topoisomerase II/histidine kinase"/>
    <property type="match status" value="1"/>
</dbReference>
<name>A0A0L0MCI6_9BURK</name>
<keyword evidence="8" id="KW-0902">Two-component regulatory system</keyword>
<dbReference type="GO" id="GO:0000155">
    <property type="term" value="F:phosphorelay sensor kinase activity"/>
    <property type="evidence" value="ECO:0007669"/>
    <property type="project" value="InterPro"/>
</dbReference>
<evidence type="ECO:0000259" key="10">
    <source>
        <dbReference type="PROSITE" id="PS50109"/>
    </source>
</evidence>
<keyword evidence="3" id="KW-0597">Phosphoprotein</keyword>
<evidence type="ECO:0000256" key="2">
    <source>
        <dbReference type="ARBA" id="ARBA00012438"/>
    </source>
</evidence>
<keyword evidence="5" id="KW-0547">Nucleotide-binding</keyword>
<evidence type="ECO:0000256" key="5">
    <source>
        <dbReference type="ARBA" id="ARBA00022741"/>
    </source>
</evidence>
<dbReference type="InterPro" id="IPR050482">
    <property type="entry name" value="Sensor_HK_TwoCompSys"/>
</dbReference>
<dbReference type="Proteomes" id="UP000036959">
    <property type="component" value="Unassembled WGS sequence"/>
</dbReference>
<keyword evidence="4" id="KW-0808">Transferase</keyword>
<feature type="region of interest" description="Disordered" evidence="9">
    <location>
        <begin position="1"/>
        <end position="33"/>
    </location>
</feature>
<protein>
    <recommendedName>
        <fullName evidence="2">histidine kinase</fullName>
        <ecNumber evidence="2">2.7.13.3</ecNumber>
    </recommendedName>
</protein>
<evidence type="ECO:0000256" key="4">
    <source>
        <dbReference type="ARBA" id="ARBA00022679"/>
    </source>
</evidence>
<evidence type="ECO:0000256" key="6">
    <source>
        <dbReference type="ARBA" id="ARBA00022777"/>
    </source>
</evidence>
<evidence type="ECO:0000313" key="12">
    <source>
        <dbReference type="Proteomes" id="UP000036959"/>
    </source>
</evidence>
<dbReference type="Gene3D" id="3.30.565.10">
    <property type="entry name" value="Histidine kinase-like ATPase, C-terminal domain"/>
    <property type="match status" value="1"/>
</dbReference>
<feature type="compositionally biased region" description="Low complexity" evidence="9">
    <location>
        <begin position="19"/>
        <end position="33"/>
    </location>
</feature>
<feature type="domain" description="Histidine kinase" evidence="10">
    <location>
        <begin position="191"/>
        <end position="280"/>
    </location>
</feature>
<sequence>MKPSAKVTPDVDSIHRASARGASSSAEEGAAPLDAPIDAPISALIDAKIAGDRRIEQLAARVRDLTAQLTAAEERTRRSLAQDFHDDTGAALTAANLALARAEHWLPADTPDACADALKQACACLVEVADTCHRIVEGLHEPTFGAGIAAALAEWIAGFGARTAIHIDFSCQGGERHAPLDRLPHELAIALFRVMQEALGNVARHARAEHASVCIALDAQAVTLVVEDDGVGISPVARRKAGRFGLSGMRSRCEALGGSLRVASAKSGGTCVRARLPWSATPHRGLRAVNG</sequence>
<evidence type="ECO:0000256" key="8">
    <source>
        <dbReference type="ARBA" id="ARBA00023012"/>
    </source>
</evidence>
<evidence type="ECO:0000256" key="7">
    <source>
        <dbReference type="ARBA" id="ARBA00022840"/>
    </source>
</evidence>
<dbReference type="PATRIC" id="fig|242163.4.peg.6919"/>
<keyword evidence="6 11" id="KW-0418">Kinase</keyword>
<dbReference type="GO" id="GO:0016020">
    <property type="term" value="C:membrane"/>
    <property type="evidence" value="ECO:0007669"/>
    <property type="project" value="InterPro"/>
</dbReference>
<comment type="catalytic activity">
    <reaction evidence="1">
        <text>ATP + protein L-histidine = ADP + protein N-phospho-L-histidine.</text>
        <dbReference type="EC" id="2.7.13.3"/>
    </reaction>
</comment>
<evidence type="ECO:0000256" key="3">
    <source>
        <dbReference type="ARBA" id="ARBA00022553"/>
    </source>
</evidence>
<proteinExistence type="predicted"/>
<organism evidence="11 12">
    <name type="scientific">Candidatus Burkholderia verschuerenii</name>
    <dbReference type="NCBI Taxonomy" id="242163"/>
    <lineage>
        <taxon>Bacteria</taxon>
        <taxon>Pseudomonadati</taxon>
        <taxon>Pseudomonadota</taxon>
        <taxon>Betaproteobacteria</taxon>
        <taxon>Burkholderiales</taxon>
        <taxon>Burkholderiaceae</taxon>
        <taxon>Burkholderia</taxon>
    </lineage>
</organism>